<dbReference type="InterPro" id="IPR016181">
    <property type="entry name" value="Acyl_CoA_acyltransferase"/>
</dbReference>
<keyword evidence="2" id="KW-0808">Transferase</keyword>
<keyword evidence="3" id="KW-1185">Reference proteome</keyword>
<dbReference type="EC" id="2.3.1.-" evidence="2"/>
<feature type="domain" description="N-acetyltransferase" evidence="1">
    <location>
        <begin position="17"/>
        <end position="108"/>
    </location>
</feature>
<evidence type="ECO:0000313" key="3">
    <source>
        <dbReference type="Proteomes" id="UP001589700"/>
    </source>
</evidence>
<organism evidence="2 3">
    <name type="scientific">Dietzia aerolata</name>
    <dbReference type="NCBI Taxonomy" id="595984"/>
    <lineage>
        <taxon>Bacteria</taxon>
        <taxon>Bacillati</taxon>
        <taxon>Actinomycetota</taxon>
        <taxon>Actinomycetes</taxon>
        <taxon>Mycobacteriales</taxon>
        <taxon>Dietziaceae</taxon>
        <taxon>Dietzia</taxon>
    </lineage>
</organism>
<dbReference type="PANTHER" id="PTHR31435">
    <property type="entry name" value="PROTEIN NATD1"/>
    <property type="match status" value="1"/>
</dbReference>
<dbReference type="PANTHER" id="PTHR31435:SF10">
    <property type="entry name" value="BSR4717 PROTEIN"/>
    <property type="match status" value="1"/>
</dbReference>
<evidence type="ECO:0000313" key="2">
    <source>
        <dbReference type="EMBL" id="MFB9261351.1"/>
    </source>
</evidence>
<dbReference type="Gene3D" id="3.40.630.30">
    <property type="match status" value="1"/>
</dbReference>
<evidence type="ECO:0000259" key="1">
    <source>
        <dbReference type="PROSITE" id="PS51729"/>
    </source>
</evidence>
<dbReference type="Pfam" id="PF14542">
    <property type="entry name" value="Acetyltransf_CG"/>
    <property type="match status" value="1"/>
</dbReference>
<accession>A0ABV5JU60</accession>
<dbReference type="PROSITE" id="PS51729">
    <property type="entry name" value="GNAT_YJDJ"/>
    <property type="match status" value="1"/>
</dbReference>
<dbReference type="GO" id="GO:0016746">
    <property type="term" value="F:acyltransferase activity"/>
    <property type="evidence" value="ECO:0007669"/>
    <property type="project" value="UniProtKB-KW"/>
</dbReference>
<comment type="caution">
    <text evidence="2">The sequence shown here is derived from an EMBL/GenBank/DDBJ whole genome shotgun (WGS) entry which is preliminary data.</text>
</comment>
<keyword evidence="2" id="KW-0012">Acyltransferase</keyword>
<dbReference type="InterPro" id="IPR031165">
    <property type="entry name" value="GNAT_YJDJ"/>
</dbReference>
<name>A0ABV5JU60_9ACTN</name>
<sequence length="108" mass="11085">MSGGGTDTGGDEAVQVRQDEVAGKFEILVGDVVAGFADYHDEPGTGGAAGVRTFPHTVVDSEFGGRGLAGRMIGEALAATRRDGLRVNPECTFVAGYITKNPDSAELA</sequence>
<proteinExistence type="predicted"/>
<dbReference type="Proteomes" id="UP001589700">
    <property type="component" value="Unassembled WGS sequence"/>
</dbReference>
<dbReference type="EMBL" id="JBHMDY010000031">
    <property type="protein sequence ID" value="MFB9261351.1"/>
    <property type="molecule type" value="Genomic_DNA"/>
</dbReference>
<dbReference type="SUPFAM" id="SSF55729">
    <property type="entry name" value="Acyl-CoA N-acyltransferases (Nat)"/>
    <property type="match status" value="1"/>
</dbReference>
<reference evidence="2 3" key="1">
    <citation type="submission" date="2024-09" db="EMBL/GenBank/DDBJ databases">
        <authorList>
            <person name="Sun Q."/>
            <person name="Mori K."/>
        </authorList>
    </citation>
    <scope>NUCLEOTIDE SEQUENCE [LARGE SCALE GENOMIC DNA]</scope>
    <source>
        <strain evidence="2 3">CCM 7659</strain>
    </source>
</reference>
<dbReference type="RefSeq" id="WP_182631072.1">
    <property type="nucleotide sequence ID" value="NZ_JAALDM010000026.1"/>
</dbReference>
<protein>
    <submittedName>
        <fullName evidence="2">GNAT family N-acetyltransferase</fullName>
        <ecNumber evidence="2">2.3.1.-</ecNumber>
    </submittedName>
</protein>
<gene>
    <name evidence="2" type="ORF">ACFFVD_16320</name>
</gene>
<dbReference type="InterPro" id="IPR045057">
    <property type="entry name" value="Gcn5-rel_NAT"/>
</dbReference>